<evidence type="ECO:0000313" key="1">
    <source>
        <dbReference type="EMBL" id="KAF2438718.1"/>
    </source>
</evidence>
<protein>
    <submittedName>
        <fullName evidence="1">Uncharacterized protein</fullName>
    </submittedName>
</protein>
<dbReference type="Proteomes" id="UP000799764">
    <property type="component" value="Unassembled WGS sequence"/>
</dbReference>
<dbReference type="OrthoDB" id="3801367at2759"/>
<name>A0A9P4P8C3_9PLEO</name>
<reference evidence="1" key="1">
    <citation type="journal article" date="2020" name="Stud. Mycol.">
        <title>101 Dothideomycetes genomes: a test case for predicting lifestyles and emergence of pathogens.</title>
        <authorList>
            <person name="Haridas S."/>
            <person name="Albert R."/>
            <person name="Binder M."/>
            <person name="Bloem J."/>
            <person name="Labutti K."/>
            <person name="Salamov A."/>
            <person name="Andreopoulos B."/>
            <person name="Baker S."/>
            <person name="Barry K."/>
            <person name="Bills G."/>
            <person name="Bluhm B."/>
            <person name="Cannon C."/>
            <person name="Castanera R."/>
            <person name="Culley D."/>
            <person name="Daum C."/>
            <person name="Ezra D."/>
            <person name="Gonzalez J."/>
            <person name="Henrissat B."/>
            <person name="Kuo A."/>
            <person name="Liang C."/>
            <person name="Lipzen A."/>
            <person name="Lutzoni F."/>
            <person name="Magnuson J."/>
            <person name="Mondo S."/>
            <person name="Nolan M."/>
            <person name="Ohm R."/>
            <person name="Pangilinan J."/>
            <person name="Park H.-J."/>
            <person name="Ramirez L."/>
            <person name="Alfaro M."/>
            <person name="Sun H."/>
            <person name="Tritt A."/>
            <person name="Yoshinaga Y."/>
            <person name="Zwiers L.-H."/>
            <person name="Turgeon B."/>
            <person name="Goodwin S."/>
            <person name="Spatafora J."/>
            <person name="Crous P."/>
            <person name="Grigoriev I."/>
        </authorList>
    </citation>
    <scope>NUCLEOTIDE SEQUENCE</scope>
    <source>
        <strain evidence="1">CBS 690.94</strain>
    </source>
</reference>
<evidence type="ECO:0000313" key="2">
    <source>
        <dbReference type="Proteomes" id="UP000799764"/>
    </source>
</evidence>
<gene>
    <name evidence="1" type="ORF">P171DRAFT_490772</name>
</gene>
<organism evidence="1 2">
    <name type="scientific">Karstenula rhodostoma CBS 690.94</name>
    <dbReference type="NCBI Taxonomy" id="1392251"/>
    <lineage>
        <taxon>Eukaryota</taxon>
        <taxon>Fungi</taxon>
        <taxon>Dikarya</taxon>
        <taxon>Ascomycota</taxon>
        <taxon>Pezizomycotina</taxon>
        <taxon>Dothideomycetes</taxon>
        <taxon>Pleosporomycetidae</taxon>
        <taxon>Pleosporales</taxon>
        <taxon>Massarineae</taxon>
        <taxon>Didymosphaeriaceae</taxon>
        <taxon>Karstenula</taxon>
    </lineage>
</organism>
<comment type="caution">
    <text evidence="1">The sequence shown here is derived from an EMBL/GenBank/DDBJ whole genome shotgun (WGS) entry which is preliminary data.</text>
</comment>
<dbReference type="EMBL" id="MU001511">
    <property type="protein sequence ID" value="KAF2438718.1"/>
    <property type="molecule type" value="Genomic_DNA"/>
</dbReference>
<dbReference type="AlphaFoldDB" id="A0A9P4P8C3"/>
<sequence>MAYRNGGSQPAIDKRGRSQCARMYPKPPEPLGLAWWYVSLRCILPHSNVFETELRNLIYFFADEGAHEIAGGHLPLLVRRGTKQWPIEDYTRSSRKYYGLTQVCRQVRAEYFPIWKRTSSVRISFDDFASFVTSFYGDEHNAYGPGLLQLSFKRPSLGIPVQLYHFAEFRIAHPNTEIQFVSHELINWPRTYGSKPRRRLRSTTTYSGFNCRTCGHRYGGPGSSMCVHQYNTFRLGRGNIASRYGYLQEFNRIVNHNNKKFQDEVSGGSIFWIHSWRFSGSHGRIGVGITAPGPVNVCYVGTRDFPRWKGYFEEMDIRSPDFSQWLVFCNCGSKLASIDRWTRTRRIHDLISQVRDL</sequence>
<accession>A0A9P4P8C3</accession>
<proteinExistence type="predicted"/>
<keyword evidence="2" id="KW-1185">Reference proteome</keyword>